<sequence>MAIDYSKRPKIDYRKRPTAPAPAISLEKVAAQAPGLVSLYKTAAVSLAKHAAGGQRAAVYLVLDRSGSMRRYYRDGSVQYLAEQTLALAANLDDDGVVPVVFFSTDIDGTAEISLDAYQDRINPLHDSLGHMGRTNYHLAMQAVIDHYQASGADDPAFVVFQTDGSPTSKAAAEHVLCTAARLPIFWQFIGFGDDEFRFLRRLDDLPVPNRRVVDNAGFFAAGPTPKALSDAALYDQLLHAFPLWLDSARSAGILKDRTDH</sequence>
<dbReference type="SUPFAM" id="SSF53300">
    <property type="entry name" value="vWA-like"/>
    <property type="match status" value="1"/>
</dbReference>
<protein>
    <submittedName>
        <fullName evidence="2">VWA domain-containing protein</fullName>
    </submittedName>
</protein>
<dbReference type="EMBL" id="BAAAIH010000023">
    <property type="protein sequence ID" value="GAA1278552.1"/>
    <property type="molecule type" value="Genomic_DNA"/>
</dbReference>
<gene>
    <name evidence="2" type="ORF">GCM10009579_42400</name>
</gene>
<accession>A0ABP4HRR9</accession>
<dbReference type="PROSITE" id="PS50234">
    <property type="entry name" value="VWFA"/>
    <property type="match status" value="1"/>
</dbReference>
<name>A0ABP4HRR9_9ACTN</name>
<dbReference type="Pfam" id="PF10138">
    <property type="entry name" value="vWA-TerF-like"/>
    <property type="match status" value="1"/>
</dbReference>
<comment type="caution">
    <text evidence="2">The sequence shown here is derived from an EMBL/GenBank/DDBJ whole genome shotgun (WGS) entry which is preliminary data.</text>
</comment>
<evidence type="ECO:0000313" key="2">
    <source>
        <dbReference type="EMBL" id="GAA1278552.1"/>
    </source>
</evidence>
<dbReference type="CDD" id="cd00198">
    <property type="entry name" value="vWFA"/>
    <property type="match status" value="1"/>
</dbReference>
<dbReference type="InterPro" id="IPR019303">
    <property type="entry name" value="vWA_TerF_C"/>
</dbReference>
<proteinExistence type="predicted"/>
<dbReference type="SMART" id="SM00327">
    <property type="entry name" value="VWA"/>
    <property type="match status" value="1"/>
</dbReference>
<dbReference type="InterPro" id="IPR002035">
    <property type="entry name" value="VWF_A"/>
</dbReference>
<keyword evidence="3" id="KW-1185">Reference proteome</keyword>
<feature type="domain" description="VWFA" evidence="1">
    <location>
        <begin position="58"/>
        <end position="238"/>
    </location>
</feature>
<organism evidence="2 3">
    <name type="scientific">Streptomyces javensis</name>
    <dbReference type="NCBI Taxonomy" id="114698"/>
    <lineage>
        <taxon>Bacteria</taxon>
        <taxon>Bacillati</taxon>
        <taxon>Actinomycetota</taxon>
        <taxon>Actinomycetes</taxon>
        <taxon>Kitasatosporales</taxon>
        <taxon>Streptomycetaceae</taxon>
        <taxon>Streptomyces</taxon>
        <taxon>Streptomyces violaceusniger group</taxon>
    </lineage>
</organism>
<dbReference type="InterPro" id="IPR036465">
    <property type="entry name" value="vWFA_dom_sf"/>
</dbReference>
<evidence type="ECO:0000259" key="1">
    <source>
        <dbReference type="PROSITE" id="PS50234"/>
    </source>
</evidence>
<reference evidence="3" key="1">
    <citation type="journal article" date="2019" name="Int. J. Syst. Evol. Microbiol.">
        <title>The Global Catalogue of Microorganisms (GCM) 10K type strain sequencing project: providing services to taxonomists for standard genome sequencing and annotation.</title>
        <authorList>
            <consortium name="The Broad Institute Genomics Platform"/>
            <consortium name="The Broad Institute Genome Sequencing Center for Infectious Disease"/>
            <person name="Wu L."/>
            <person name="Ma J."/>
        </authorList>
    </citation>
    <scope>NUCLEOTIDE SEQUENCE [LARGE SCALE GENOMIC DNA]</scope>
    <source>
        <strain evidence="3">JCM 11448</strain>
    </source>
</reference>
<dbReference type="Gene3D" id="3.40.50.410">
    <property type="entry name" value="von Willebrand factor, type A domain"/>
    <property type="match status" value="1"/>
</dbReference>
<dbReference type="Proteomes" id="UP001500282">
    <property type="component" value="Unassembled WGS sequence"/>
</dbReference>
<evidence type="ECO:0000313" key="3">
    <source>
        <dbReference type="Proteomes" id="UP001500282"/>
    </source>
</evidence>